<dbReference type="Proteomes" id="UP001335648">
    <property type="component" value="Unassembled WGS sequence"/>
</dbReference>
<gene>
    <name evidence="1" type="ORF">CesoFtcFv8_009284</name>
</gene>
<protein>
    <submittedName>
        <fullName evidence="1">Uncharacterized protein</fullName>
    </submittedName>
</protein>
<reference evidence="1 2" key="1">
    <citation type="journal article" date="2023" name="Mol. Biol. Evol.">
        <title>Genomics of Secondarily Temperate Adaptation in the Only Non-Antarctic Icefish.</title>
        <authorList>
            <person name="Rivera-Colon A.G."/>
            <person name="Rayamajhi N."/>
            <person name="Minhas B.F."/>
            <person name="Madrigal G."/>
            <person name="Bilyk K.T."/>
            <person name="Yoon V."/>
            <person name="Hune M."/>
            <person name="Gregory S."/>
            <person name="Cheng C.H.C."/>
            <person name="Catchen J.M."/>
        </authorList>
    </citation>
    <scope>NUCLEOTIDE SEQUENCE [LARGE SCALE GENOMIC DNA]</scope>
    <source>
        <strain evidence="1">JC2023a</strain>
    </source>
</reference>
<evidence type="ECO:0000313" key="1">
    <source>
        <dbReference type="EMBL" id="KAK5899855.1"/>
    </source>
</evidence>
<keyword evidence="2" id="KW-1185">Reference proteome</keyword>
<comment type="caution">
    <text evidence="1">The sequence shown here is derived from an EMBL/GenBank/DDBJ whole genome shotgun (WGS) entry which is preliminary data.</text>
</comment>
<accession>A0AAN8CAA7</accession>
<sequence>MSFGPGSRGVEVVDGREGEPFMAYIQPPHCCPLFTASSRGHPPPSFLHHLHPEAPVHAPPAWVIAKEDTWQRTDRPKAAWTPSDPAEGRKKIECVFVSK</sequence>
<dbReference type="EMBL" id="JAULUE010002052">
    <property type="protein sequence ID" value="KAK5899855.1"/>
    <property type="molecule type" value="Genomic_DNA"/>
</dbReference>
<organism evidence="1 2">
    <name type="scientific">Champsocephalus esox</name>
    <name type="common">pike icefish</name>
    <dbReference type="NCBI Taxonomy" id="159716"/>
    <lineage>
        <taxon>Eukaryota</taxon>
        <taxon>Metazoa</taxon>
        <taxon>Chordata</taxon>
        <taxon>Craniata</taxon>
        <taxon>Vertebrata</taxon>
        <taxon>Euteleostomi</taxon>
        <taxon>Actinopterygii</taxon>
        <taxon>Neopterygii</taxon>
        <taxon>Teleostei</taxon>
        <taxon>Neoteleostei</taxon>
        <taxon>Acanthomorphata</taxon>
        <taxon>Eupercaria</taxon>
        <taxon>Perciformes</taxon>
        <taxon>Notothenioidei</taxon>
        <taxon>Channichthyidae</taxon>
        <taxon>Champsocephalus</taxon>
    </lineage>
</organism>
<proteinExistence type="predicted"/>
<dbReference type="AlphaFoldDB" id="A0AAN8CAA7"/>
<name>A0AAN8CAA7_9TELE</name>
<evidence type="ECO:0000313" key="2">
    <source>
        <dbReference type="Proteomes" id="UP001335648"/>
    </source>
</evidence>